<accession>A0ABV0NLN9</accession>
<dbReference type="EMBL" id="JAHRIO010041795">
    <property type="protein sequence ID" value="MEQ2172326.1"/>
    <property type="molecule type" value="Genomic_DNA"/>
</dbReference>
<reference evidence="1 2" key="1">
    <citation type="submission" date="2021-06" db="EMBL/GenBank/DDBJ databases">
        <authorList>
            <person name="Palmer J.M."/>
        </authorList>
    </citation>
    <scope>NUCLEOTIDE SEQUENCE [LARGE SCALE GENOMIC DNA]</scope>
    <source>
        <strain evidence="1 2">GA_2019</strain>
        <tissue evidence="1">Muscle</tissue>
    </source>
</reference>
<proteinExistence type="predicted"/>
<evidence type="ECO:0000313" key="2">
    <source>
        <dbReference type="Proteomes" id="UP001476798"/>
    </source>
</evidence>
<evidence type="ECO:0000313" key="1">
    <source>
        <dbReference type="EMBL" id="MEQ2172326.1"/>
    </source>
</evidence>
<keyword evidence="2" id="KW-1185">Reference proteome</keyword>
<gene>
    <name evidence="1" type="ORF">GOODEAATRI_019930</name>
</gene>
<name>A0ABV0NLN9_9TELE</name>
<organism evidence="1 2">
    <name type="scientific">Goodea atripinnis</name>
    <dbReference type="NCBI Taxonomy" id="208336"/>
    <lineage>
        <taxon>Eukaryota</taxon>
        <taxon>Metazoa</taxon>
        <taxon>Chordata</taxon>
        <taxon>Craniata</taxon>
        <taxon>Vertebrata</taxon>
        <taxon>Euteleostomi</taxon>
        <taxon>Actinopterygii</taxon>
        <taxon>Neopterygii</taxon>
        <taxon>Teleostei</taxon>
        <taxon>Neoteleostei</taxon>
        <taxon>Acanthomorphata</taxon>
        <taxon>Ovalentaria</taxon>
        <taxon>Atherinomorphae</taxon>
        <taxon>Cyprinodontiformes</taxon>
        <taxon>Goodeidae</taxon>
        <taxon>Goodea</taxon>
    </lineage>
</organism>
<sequence length="109" mass="11931">MCTSPESLFRGRNRLIPTQHQRCPLPPRGSIGLLWGISLLAGRKWLAAIASPLEEDACRKGRWTQGQGQVSMIGTEAALADDMQVIAHNVASMTSRERRIVPTLAIVLV</sequence>
<dbReference type="Proteomes" id="UP001476798">
    <property type="component" value="Unassembled WGS sequence"/>
</dbReference>
<comment type="caution">
    <text evidence="1">The sequence shown here is derived from an EMBL/GenBank/DDBJ whole genome shotgun (WGS) entry which is preliminary data.</text>
</comment>
<protein>
    <submittedName>
        <fullName evidence="1">Uncharacterized protein</fullName>
    </submittedName>
</protein>